<evidence type="ECO:0000256" key="3">
    <source>
        <dbReference type="SAM" id="SignalP"/>
    </source>
</evidence>
<dbReference type="InterPro" id="IPR051544">
    <property type="entry name" value="TPS_OM_transporter"/>
</dbReference>
<protein>
    <submittedName>
        <fullName evidence="5">Hemolysin activation/secretion protein</fullName>
    </submittedName>
</protein>
<evidence type="ECO:0000259" key="4">
    <source>
        <dbReference type="PROSITE" id="PS51779"/>
    </source>
</evidence>
<dbReference type="AlphaFoldDB" id="W3V2M6"/>
<comment type="subcellular location">
    <subcellularLocation>
        <location evidence="1">Membrane</location>
    </subcellularLocation>
</comment>
<dbReference type="GO" id="GO:0016020">
    <property type="term" value="C:membrane"/>
    <property type="evidence" value="ECO:0007669"/>
    <property type="project" value="UniProtKB-SubCell"/>
</dbReference>
<keyword evidence="6" id="KW-1185">Reference proteome</keyword>
<comment type="caution">
    <text evidence="5">The sequence shown here is derived from an EMBL/GenBank/DDBJ whole genome shotgun (WGS) entry which is preliminary data.</text>
</comment>
<dbReference type="GO" id="GO:0046819">
    <property type="term" value="P:protein secretion by the type V secretion system"/>
    <property type="evidence" value="ECO:0007669"/>
    <property type="project" value="TreeGrafter"/>
</dbReference>
<feature type="chain" id="PRO_5004832734" evidence="3">
    <location>
        <begin position="26"/>
        <end position="215"/>
    </location>
</feature>
<gene>
    <name evidence="5" type="ORF">PTE_04536</name>
</gene>
<dbReference type="Proteomes" id="UP000018957">
    <property type="component" value="Unassembled WGS sequence"/>
</dbReference>
<evidence type="ECO:0000313" key="5">
    <source>
        <dbReference type="EMBL" id="ETS29314.1"/>
    </source>
</evidence>
<dbReference type="EMBL" id="AYSJ01000017">
    <property type="protein sequence ID" value="ETS29314.1"/>
    <property type="molecule type" value="Genomic_DNA"/>
</dbReference>
<keyword evidence="2" id="KW-0472">Membrane</keyword>
<dbReference type="GO" id="GO:0098046">
    <property type="term" value="C:type V protein secretion system complex"/>
    <property type="evidence" value="ECO:0007669"/>
    <property type="project" value="TreeGrafter"/>
</dbReference>
<dbReference type="InterPro" id="IPR013686">
    <property type="entry name" value="Polypept-transport_assoc_ShlB"/>
</dbReference>
<feature type="domain" description="POTRA" evidence="4">
    <location>
        <begin position="77"/>
        <end position="152"/>
    </location>
</feature>
<organism evidence="5 6">
    <name type="scientific">Photorhabdus khanii NC19</name>
    <dbReference type="NCBI Taxonomy" id="1004151"/>
    <lineage>
        <taxon>Bacteria</taxon>
        <taxon>Pseudomonadati</taxon>
        <taxon>Pseudomonadota</taxon>
        <taxon>Gammaproteobacteria</taxon>
        <taxon>Enterobacterales</taxon>
        <taxon>Morganellaceae</taxon>
        <taxon>Photorhabdus</taxon>
    </lineage>
</organism>
<dbReference type="PATRIC" id="fig|1004151.3.peg.4681"/>
<dbReference type="Gene3D" id="3.10.20.310">
    <property type="entry name" value="membrane protein fhac"/>
    <property type="match status" value="2"/>
</dbReference>
<dbReference type="Pfam" id="PF17287">
    <property type="entry name" value="POTRA_3"/>
    <property type="match status" value="1"/>
</dbReference>
<proteinExistence type="predicted"/>
<dbReference type="InterPro" id="IPR035251">
    <property type="entry name" value="ShlB_POTRA"/>
</dbReference>
<evidence type="ECO:0000313" key="6">
    <source>
        <dbReference type="Proteomes" id="UP000018957"/>
    </source>
</evidence>
<dbReference type="PANTHER" id="PTHR34597:SF3">
    <property type="entry name" value="OUTER MEMBRANE TRANSPORTER CDIB"/>
    <property type="match status" value="1"/>
</dbReference>
<evidence type="ECO:0000256" key="1">
    <source>
        <dbReference type="ARBA" id="ARBA00004370"/>
    </source>
</evidence>
<accession>W3V2M6</accession>
<dbReference type="RefSeq" id="WP_339366735.1">
    <property type="nucleotide sequence ID" value="NZ_AYSJ01000017.1"/>
</dbReference>
<dbReference type="PANTHER" id="PTHR34597">
    <property type="entry name" value="SLR1661 PROTEIN"/>
    <property type="match status" value="1"/>
</dbReference>
<reference evidence="5 6" key="1">
    <citation type="submission" date="2013-11" db="EMBL/GenBank/DDBJ databases">
        <title>Elucidation of the Photorhabdus temperata genome and generation of transposon mutant library to identify motility mutants.</title>
        <authorList>
            <person name="Hurst S.G.IV."/>
            <person name="Micheals B."/>
            <person name="Abebe-Akele F."/>
            <person name="Rowedder H."/>
            <person name="Bullock H."/>
            <person name="Jackobeck R."/>
            <person name="Janicki E."/>
            <person name="Tisa L.S."/>
        </authorList>
    </citation>
    <scope>NUCLEOTIDE SEQUENCE [LARGE SCALE GENOMIC DNA]</scope>
    <source>
        <strain evidence="5 6">NC19</strain>
    </source>
</reference>
<name>W3V2M6_9GAMM</name>
<feature type="signal peptide" evidence="3">
    <location>
        <begin position="1"/>
        <end position="25"/>
    </location>
</feature>
<dbReference type="GO" id="GO:0008320">
    <property type="term" value="F:protein transmembrane transporter activity"/>
    <property type="evidence" value="ECO:0007669"/>
    <property type="project" value="TreeGrafter"/>
</dbReference>
<dbReference type="Pfam" id="PF08479">
    <property type="entry name" value="POTRA_2"/>
    <property type="match status" value="1"/>
</dbReference>
<keyword evidence="3" id="KW-0732">Signal</keyword>
<sequence length="215" mass="23597">MRKLSIYHRSLTGLTLLAISALAQASIPVSPADQETITQQQKAVLQQAQQQREALRNNITLSPPSEPTPGAQGSVCHTIHQIEFKGAESLSRSVKQNLIHPYLSHCLTLQDINGLMRKVSNAYIERGYVTSHASLKEQDLSSSTLTIAVNEGKIESISLDDETPRSLKMAFPGMIGKTLNLRDIEQGMERLNRLPSQQVTIDIQPGKQPGYSAVS</sequence>
<dbReference type="InterPro" id="IPR034746">
    <property type="entry name" value="POTRA"/>
</dbReference>
<dbReference type="PROSITE" id="PS51779">
    <property type="entry name" value="POTRA"/>
    <property type="match status" value="1"/>
</dbReference>
<evidence type="ECO:0000256" key="2">
    <source>
        <dbReference type="ARBA" id="ARBA00023136"/>
    </source>
</evidence>